<dbReference type="InterPro" id="IPR008962">
    <property type="entry name" value="PapD-like_sf"/>
</dbReference>
<feature type="domain" description="Pili assembly chaperone N-terminal" evidence="6">
    <location>
        <begin position="29"/>
        <end position="145"/>
    </location>
</feature>
<evidence type="ECO:0000256" key="2">
    <source>
        <dbReference type="ARBA" id="ARBA00007399"/>
    </source>
</evidence>
<dbReference type="PANTHER" id="PTHR30251">
    <property type="entry name" value="PILUS ASSEMBLY CHAPERONE"/>
    <property type="match status" value="1"/>
</dbReference>
<dbReference type="RefSeq" id="WP_025420720.1">
    <property type="nucleotide sequence ID" value="NZ_CP006569.1"/>
</dbReference>
<evidence type="ECO:0000256" key="1">
    <source>
        <dbReference type="ARBA" id="ARBA00004418"/>
    </source>
</evidence>
<reference evidence="8 9" key="1">
    <citation type="journal article" date="2014" name="Genome Biol. Evol.">
        <title>Genome degeneration and adaptation in a nascent stage of symbiosis.</title>
        <authorList>
            <person name="Oakeson K.F."/>
            <person name="Gil R."/>
            <person name="Clayton A.L."/>
            <person name="Dunn D.M."/>
            <person name="von Niederhausern A.C."/>
            <person name="Hamil C."/>
            <person name="Aoyagi A."/>
            <person name="Duval B."/>
            <person name="Baca A."/>
            <person name="Silva F.J."/>
            <person name="Vallier A."/>
            <person name="Jackson D.G."/>
            <person name="Latorre A."/>
            <person name="Weiss R.B."/>
            <person name="Heddi A."/>
            <person name="Moya A."/>
            <person name="Dale C."/>
        </authorList>
    </citation>
    <scope>NUCLEOTIDE SEQUENCE [LARGE SCALE GENOMIC DNA]</scope>
    <source>
        <strain evidence="8 9">HS1</strain>
    </source>
</reference>
<keyword evidence="9" id="KW-1185">Reference proteome</keyword>
<evidence type="ECO:0000259" key="7">
    <source>
        <dbReference type="Pfam" id="PF02753"/>
    </source>
</evidence>
<keyword evidence="5" id="KW-0143">Chaperone</keyword>
<dbReference type="InterPro" id="IPR050643">
    <property type="entry name" value="Periplasmic_pilus_chap"/>
</dbReference>
<accession>W0HP02</accession>
<dbReference type="Pfam" id="PF00345">
    <property type="entry name" value="PapD_N"/>
    <property type="match status" value="1"/>
</dbReference>
<name>W0HP02_9GAMM</name>
<evidence type="ECO:0000259" key="6">
    <source>
        <dbReference type="Pfam" id="PF00345"/>
    </source>
</evidence>
<dbReference type="InterPro" id="IPR013783">
    <property type="entry name" value="Ig-like_fold"/>
</dbReference>
<sequence length="234" mass="25897">MSILFRRLGGVILPVMLLASPLFSAKAALILDGTRLIFPAGEQSASIVVENPTDDDYLMQSWLENSAGQPQENLMVEPPVAQIKAHHKVTLRVNVVDPQVRQGSSEKLFWLNVKEIPKVDTNAASSDLLLAMQTRIKLFFRPQGVAADRGDAWKKLEWFYQSGKLTVKNPTPYFITVNKALADGQQALTIDMVAPYTSEALPRKNQNVARVGKVIYDTLTDFGDISEKVSSAVR</sequence>
<dbReference type="PRINTS" id="PR00969">
    <property type="entry name" value="CHAPERONPILI"/>
</dbReference>
<evidence type="ECO:0000256" key="4">
    <source>
        <dbReference type="ARBA" id="ARBA00022764"/>
    </source>
</evidence>
<dbReference type="InterPro" id="IPR036316">
    <property type="entry name" value="Pili_assmbl_chap_C_dom_sf"/>
</dbReference>
<dbReference type="AlphaFoldDB" id="W0HP02"/>
<evidence type="ECO:0000313" key="8">
    <source>
        <dbReference type="EMBL" id="AHF75586.1"/>
    </source>
</evidence>
<dbReference type="PANTHER" id="PTHR30251:SF2">
    <property type="entry name" value="FIMBRIAL CHAPERONE YADV-RELATED"/>
    <property type="match status" value="1"/>
</dbReference>
<dbReference type="GO" id="GO:0030288">
    <property type="term" value="C:outer membrane-bounded periplasmic space"/>
    <property type="evidence" value="ECO:0007669"/>
    <property type="project" value="InterPro"/>
</dbReference>
<feature type="domain" description="Pili assembly chaperone C-terminal" evidence="7">
    <location>
        <begin position="167"/>
        <end position="226"/>
    </location>
</feature>
<dbReference type="InterPro" id="IPR016148">
    <property type="entry name" value="Pili_assmbl_chaperone_C"/>
</dbReference>
<comment type="subcellular location">
    <subcellularLocation>
        <location evidence="1">Periplasm</location>
    </subcellularLocation>
</comment>
<gene>
    <name evidence="8" type="primary">fimC1</name>
    <name evidence="8" type="ORF">Sant_0489</name>
</gene>
<dbReference type="SUPFAM" id="SSF49354">
    <property type="entry name" value="PapD-like"/>
    <property type="match status" value="1"/>
</dbReference>
<dbReference type="EMBL" id="CP006569">
    <property type="protein sequence ID" value="AHF75586.1"/>
    <property type="molecule type" value="Genomic_DNA"/>
</dbReference>
<dbReference type="PATRIC" id="fig|1239307.3.peg.517"/>
<proteinExistence type="inferred from homology"/>
<dbReference type="Pfam" id="PF02753">
    <property type="entry name" value="PapD_C"/>
    <property type="match status" value="1"/>
</dbReference>
<evidence type="ECO:0000256" key="3">
    <source>
        <dbReference type="ARBA" id="ARBA00022729"/>
    </source>
</evidence>
<comment type="similarity">
    <text evidence="2">Belongs to the periplasmic pilus chaperone family.</text>
</comment>
<organism evidence="8 9">
    <name type="scientific">Sodalis praecaptivus</name>
    <dbReference type="NCBI Taxonomy" id="1239307"/>
    <lineage>
        <taxon>Bacteria</taxon>
        <taxon>Pseudomonadati</taxon>
        <taxon>Pseudomonadota</taxon>
        <taxon>Gammaproteobacteria</taxon>
        <taxon>Enterobacterales</taxon>
        <taxon>Bruguierivoracaceae</taxon>
        <taxon>Sodalis</taxon>
    </lineage>
</organism>
<dbReference type="GO" id="GO:0071555">
    <property type="term" value="P:cell wall organization"/>
    <property type="evidence" value="ECO:0007669"/>
    <property type="project" value="InterPro"/>
</dbReference>
<dbReference type="HOGENOM" id="CLU_070768_2_2_6"/>
<dbReference type="KEGG" id="sod:Sant_0489"/>
<keyword evidence="4" id="KW-0574">Periplasm</keyword>
<dbReference type="Proteomes" id="UP000019028">
    <property type="component" value="Chromosome"/>
</dbReference>
<dbReference type="Gene3D" id="2.60.40.10">
    <property type="entry name" value="Immunoglobulins"/>
    <property type="match status" value="2"/>
</dbReference>
<dbReference type="OrthoDB" id="9131059at2"/>
<keyword evidence="3" id="KW-0732">Signal</keyword>
<dbReference type="InterPro" id="IPR016147">
    <property type="entry name" value="Pili_assmbl_chaperone_N"/>
</dbReference>
<evidence type="ECO:0000256" key="5">
    <source>
        <dbReference type="ARBA" id="ARBA00023186"/>
    </source>
</evidence>
<protein>
    <submittedName>
        <fullName evidence="8">Fimbrial chaperone protein</fullName>
    </submittedName>
</protein>
<dbReference type="SUPFAM" id="SSF49584">
    <property type="entry name" value="Periplasmic chaperone C-domain"/>
    <property type="match status" value="1"/>
</dbReference>
<dbReference type="InterPro" id="IPR001829">
    <property type="entry name" value="Pili_assmbl_chaperone_bac"/>
</dbReference>
<evidence type="ECO:0000313" key="9">
    <source>
        <dbReference type="Proteomes" id="UP000019028"/>
    </source>
</evidence>